<dbReference type="GeneID" id="97379896"/>
<dbReference type="AlphaFoldDB" id="A0A4R1R7Y2"/>
<proteinExistence type="predicted"/>
<dbReference type="Proteomes" id="UP000295184">
    <property type="component" value="Unassembled WGS sequence"/>
</dbReference>
<accession>A0A4R1R7Y2</accession>
<reference evidence="1 2" key="1">
    <citation type="submission" date="2019-03" db="EMBL/GenBank/DDBJ databases">
        <title>Genomic Encyclopedia of Type Strains, Phase IV (KMG-IV): sequencing the most valuable type-strain genomes for metagenomic binning, comparative biology and taxonomic classification.</title>
        <authorList>
            <person name="Goeker M."/>
        </authorList>
    </citation>
    <scope>NUCLEOTIDE SEQUENCE [LARGE SCALE GENOMIC DNA]</scope>
    <source>
        <strain evidence="1 2">DSM 100451</strain>
    </source>
</reference>
<name>A0A4R1R7Y2_9FIRM</name>
<gene>
    <name evidence="1" type="ORF">EDD77_101199</name>
</gene>
<sequence length="142" mass="16137">MASLATIYQDVRRLGVTLIPYSIGFADAATLEMDGRYGIFLDFDQFETVADFTAALAHEVGHCATGATHAVHSPFELVAQHEDRANRWHYEHYLPFSELQELVADGYTEPWQLAEATGWPEKTVRDALEYYTQRRGLRLQCP</sequence>
<protein>
    <recommendedName>
        <fullName evidence="3">IrrE N-terminal-like domain-containing protein</fullName>
    </recommendedName>
</protein>
<evidence type="ECO:0000313" key="1">
    <source>
        <dbReference type="EMBL" id="TCL61743.1"/>
    </source>
</evidence>
<dbReference type="EMBL" id="SLUM01000001">
    <property type="protein sequence ID" value="TCL61743.1"/>
    <property type="molecule type" value="Genomic_DNA"/>
</dbReference>
<organism evidence="1 2">
    <name type="scientific">Allofournierella massiliensis</name>
    <dbReference type="NCBI Taxonomy" id="1650663"/>
    <lineage>
        <taxon>Bacteria</taxon>
        <taxon>Bacillati</taxon>
        <taxon>Bacillota</taxon>
        <taxon>Clostridia</taxon>
        <taxon>Eubacteriales</taxon>
        <taxon>Oscillospiraceae</taxon>
        <taxon>Allofournierella</taxon>
    </lineage>
</organism>
<dbReference type="OrthoDB" id="1707128at2"/>
<comment type="caution">
    <text evidence="1">The sequence shown here is derived from an EMBL/GenBank/DDBJ whole genome shotgun (WGS) entry which is preliminary data.</text>
</comment>
<dbReference type="RefSeq" id="WP_077138551.1">
    <property type="nucleotide sequence ID" value="NZ_CABKVM010000016.1"/>
</dbReference>
<evidence type="ECO:0008006" key="3">
    <source>
        <dbReference type="Google" id="ProtNLM"/>
    </source>
</evidence>
<evidence type="ECO:0000313" key="2">
    <source>
        <dbReference type="Proteomes" id="UP000295184"/>
    </source>
</evidence>
<dbReference type="STRING" id="1650663.GCA_001486665_01806"/>